<feature type="chain" id="PRO_5046813982" description="DUF1264 domain-containing protein" evidence="1">
    <location>
        <begin position="23"/>
        <end position="255"/>
    </location>
</feature>
<gene>
    <name evidence="2" type="ORF">GCM10009425_28800</name>
</gene>
<feature type="signal peptide" evidence="1">
    <location>
        <begin position="1"/>
        <end position="22"/>
    </location>
</feature>
<proteinExistence type="predicted"/>
<dbReference type="PANTHER" id="PTHR31360:SF0">
    <property type="entry name" value="OIL BODY-ASSOCIATED PROTEIN 1B"/>
    <property type="match status" value="1"/>
</dbReference>
<evidence type="ECO:0000313" key="3">
    <source>
        <dbReference type="Proteomes" id="UP000616499"/>
    </source>
</evidence>
<protein>
    <recommendedName>
        <fullName evidence="4">DUF1264 domain-containing protein</fullName>
    </recommendedName>
</protein>
<reference evidence="3" key="1">
    <citation type="journal article" date="2019" name="Int. J. Syst. Evol. Microbiol.">
        <title>The Global Catalogue of Microorganisms (GCM) 10K type strain sequencing project: providing services to taxonomists for standard genome sequencing and annotation.</title>
        <authorList>
            <consortium name="The Broad Institute Genomics Platform"/>
            <consortium name="The Broad Institute Genome Sequencing Center for Infectious Disease"/>
            <person name="Wu L."/>
            <person name="Ma J."/>
        </authorList>
    </citation>
    <scope>NUCLEOTIDE SEQUENCE [LARGE SCALE GENOMIC DNA]</scope>
    <source>
        <strain evidence="3">JCM 13501</strain>
    </source>
</reference>
<accession>A0ABQ2GXR1</accession>
<dbReference type="EMBL" id="BMNW01000006">
    <property type="protein sequence ID" value="GGM16157.1"/>
    <property type="molecule type" value="Genomic_DNA"/>
</dbReference>
<keyword evidence="3" id="KW-1185">Reference proteome</keyword>
<name>A0ABQ2GXR1_9PSED</name>
<sequence length="255" mass="27753">MSVYVKIIPLSLAFLLAGACSSGGNTESYIAAPGTPKQAMTKTLEAGADVLQSKPPIEALNAYLDGFHFYNGNPHGQMEAHHYCSVLNEQVIQCVIYDGNTKSAKLMGVEYIIDEALFKQLPASEKALWHSHVHEVKSGQLVAPGVPELAEHKLMEKLVHTYGKTWHTWHTDLDKTLPLGVPQLMMGFTADGQANPQMVEARDRRMGIDSQAKKAARADIVAPAIDPGADAWQKGKIIQIKDPTTPHGYGAHSPH</sequence>
<dbReference type="InterPro" id="IPR010686">
    <property type="entry name" value="OBAP-like"/>
</dbReference>
<dbReference type="PANTHER" id="PTHR31360">
    <property type="match status" value="1"/>
</dbReference>
<dbReference type="Pfam" id="PF06884">
    <property type="entry name" value="DUF1264"/>
    <property type="match status" value="1"/>
</dbReference>
<keyword evidence="1" id="KW-0732">Signal</keyword>
<dbReference type="Proteomes" id="UP000616499">
    <property type="component" value="Unassembled WGS sequence"/>
</dbReference>
<dbReference type="RefSeq" id="WP_188866830.1">
    <property type="nucleotide sequence ID" value="NZ_BMNW01000006.1"/>
</dbReference>
<comment type="caution">
    <text evidence="2">The sequence shown here is derived from an EMBL/GenBank/DDBJ whole genome shotgun (WGS) entry which is preliminary data.</text>
</comment>
<evidence type="ECO:0000256" key="1">
    <source>
        <dbReference type="SAM" id="SignalP"/>
    </source>
</evidence>
<evidence type="ECO:0000313" key="2">
    <source>
        <dbReference type="EMBL" id="GGM16157.1"/>
    </source>
</evidence>
<dbReference type="PROSITE" id="PS51257">
    <property type="entry name" value="PROKAR_LIPOPROTEIN"/>
    <property type="match status" value="1"/>
</dbReference>
<evidence type="ECO:0008006" key="4">
    <source>
        <dbReference type="Google" id="ProtNLM"/>
    </source>
</evidence>
<organism evidence="2 3">
    <name type="scientific">Pseudomonas asuensis</name>
    <dbReference type="NCBI Taxonomy" id="1825787"/>
    <lineage>
        <taxon>Bacteria</taxon>
        <taxon>Pseudomonadati</taxon>
        <taxon>Pseudomonadota</taxon>
        <taxon>Gammaproteobacteria</taxon>
        <taxon>Pseudomonadales</taxon>
        <taxon>Pseudomonadaceae</taxon>
        <taxon>Pseudomonas</taxon>
    </lineage>
</organism>